<dbReference type="SUPFAM" id="SSF52980">
    <property type="entry name" value="Restriction endonuclease-like"/>
    <property type="match status" value="1"/>
</dbReference>
<evidence type="ECO:0000256" key="2">
    <source>
        <dbReference type="ARBA" id="ARBA00022771"/>
    </source>
</evidence>
<keyword evidence="1" id="KW-0479">Metal-binding</keyword>
<dbReference type="PANTHER" id="PTHR47526">
    <property type="entry name" value="ATP-DEPENDENT DNA HELICASE"/>
    <property type="match status" value="1"/>
</dbReference>
<dbReference type="Gene3D" id="3.30.40.10">
    <property type="entry name" value="Zinc/RING finger domain, C3HC4 (zinc finger)"/>
    <property type="match status" value="1"/>
</dbReference>
<comment type="caution">
    <text evidence="6">The sequence shown here is derived from an EMBL/GenBank/DDBJ whole genome shotgun (WGS) entry which is preliminary data.</text>
</comment>
<evidence type="ECO:0000313" key="7">
    <source>
        <dbReference type="Proteomes" id="UP000683360"/>
    </source>
</evidence>
<dbReference type="InterPro" id="IPR001965">
    <property type="entry name" value="Znf_PHD"/>
</dbReference>
<dbReference type="InterPro" id="IPR011011">
    <property type="entry name" value="Znf_FYVE_PHD"/>
</dbReference>
<dbReference type="EMBL" id="CAJPWZ010000708">
    <property type="protein sequence ID" value="CAG2199055.1"/>
    <property type="molecule type" value="Genomic_DNA"/>
</dbReference>
<dbReference type="OrthoDB" id="10002605at2759"/>
<dbReference type="Gene3D" id="3.90.320.10">
    <property type="match status" value="1"/>
</dbReference>
<evidence type="ECO:0000256" key="4">
    <source>
        <dbReference type="PROSITE-ProRule" id="PRU00325"/>
    </source>
</evidence>
<organism evidence="6 7">
    <name type="scientific">Mytilus edulis</name>
    <name type="common">Blue mussel</name>
    <dbReference type="NCBI Taxonomy" id="6550"/>
    <lineage>
        <taxon>Eukaryota</taxon>
        <taxon>Metazoa</taxon>
        <taxon>Spiralia</taxon>
        <taxon>Lophotrochozoa</taxon>
        <taxon>Mollusca</taxon>
        <taxon>Bivalvia</taxon>
        <taxon>Autobranchia</taxon>
        <taxon>Pteriomorphia</taxon>
        <taxon>Mytilida</taxon>
        <taxon>Mytiloidea</taxon>
        <taxon>Mytilidae</taxon>
        <taxon>Mytilinae</taxon>
        <taxon>Mytilus</taxon>
    </lineage>
</organism>
<dbReference type="PROSITE" id="PS50966">
    <property type="entry name" value="ZF_SWIM"/>
    <property type="match status" value="1"/>
</dbReference>
<evidence type="ECO:0000313" key="6">
    <source>
        <dbReference type="EMBL" id="CAG2199055.1"/>
    </source>
</evidence>
<dbReference type="SUPFAM" id="SSF57903">
    <property type="entry name" value="FYVE/PHD zinc finger"/>
    <property type="match status" value="1"/>
</dbReference>
<dbReference type="InterPro" id="IPR007527">
    <property type="entry name" value="Znf_SWIM"/>
</dbReference>
<dbReference type="AlphaFoldDB" id="A0A8S3QW93"/>
<dbReference type="GO" id="GO:0006281">
    <property type="term" value="P:DNA repair"/>
    <property type="evidence" value="ECO:0007669"/>
    <property type="project" value="UniProtKB-ARBA"/>
</dbReference>
<feature type="domain" description="SWIM-type" evidence="5">
    <location>
        <begin position="170"/>
        <end position="206"/>
    </location>
</feature>
<dbReference type="PANTHER" id="PTHR47526:SF3">
    <property type="entry name" value="PHD-TYPE DOMAIN-CONTAINING PROTEIN"/>
    <property type="match status" value="1"/>
</dbReference>
<keyword evidence="2 4" id="KW-0863">Zinc-finger</keyword>
<protein>
    <recommendedName>
        <fullName evidence="5">SWIM-type domain-containing protein</fullName>
    </recommendedName>
</protein>
<proteinExistence type="predicted"/>
<keyword evidence="3" id="KW-0862">Zinc</keyword>
<dbReference type="Proteomes" id="UP000683360">
    <property type="component" value="Unassembled WGS sequence"/>
</dbReference>
<evidence type="ECO:0000256" key="1">
    <source>
        <dbReference type="ARBA" id="ARBA00022723"/>
    </source>
</evidence>
<dbReference type="InterPro" id="IPR011604">
    <property type="entry name" value="PDDEXK-like_dom_sf"/>
</dbReference>
<evidence type="ECO:0000256" key="3">
    <source>
        <dbReference type="ARBA" id="ARBA00022833"/>
    </source>
</evidence>
<dbReference type="SMART" id="SM00249">
    <property type="entry name" value="PHD"/>
    <property type="match status" value="1"/>
</dbReference>
<dbReference type="InterPro" id="IPR019080">
    <property type="entry name" value="YqaJ_viral_recombinase"/>
</dbReference>
<accession>A0A8S3QW93</accession>
<keyword evidence="7" id="KW-1185">Reference proteome</keyword>
<evidence type="ECO:0000259" key="5">
    <source>
        <dbReference type="PROSITE" id="PS50966"/>
    </source>
</evidence>
<dbReference type="InterPro" id="IPR013083">
    <property type="entry name" value="Znf_RING/FYVE/PHD"/>
</dbReference>
<sequence>MQLGRFILDAVRGAPCVLPFSCFIEFIRDDPSFLYETPLVNTSVKPFSVILNEAVQVPTSERKTEMNENGNQDDNFVPESLLPKIFNEEHDSADNIVDQNDARDEPDYTARPRRKEQDMDFIGHYKTQKAYSYYQSGFVDTVFCATLNGSQIIKSHVTPSQSIRNEPHDVWLAVNNENEIQVSWCSCIAGLAQTCNHVIAVLYKIEFATNMGSTMDNAEVNLQFKLKYDPRREDHKSVSDGQVEGLYSSLHRVLEIKCPFSLANKSVVDGWKNLDYLQMNESTQRLQLNQSHGYYTQMQAQMAVTGLKMGHFFVWSPKGSFQTKVQFDPNTWVNLQEQLTIFFKAYVVPYLLCNKQLCVCPKCDKVCCEIEEISNQLESSVLCECCDLWYHWKCVGLKNNPTTKTWVCSSCLLNALDL</sequence>
<dbReference type="Pfam" id="PF09588">
    <property type="entry name" value="YqaJ"/>
    <property type="match status" value="1"/>
</dbReference>
<dbReference type="GO" id="GO:0008270">
    <property type="term" value="F:zinc ion binding"/>
    <property type="evidence" value="ECO:0007669"/>
    <property type="project" value="UniProtKB-KW"/>
</dbReference>
<dbReference type="InterPro" id="IPR011335">
    <property type="entry name" value="Restrct_endonuc-II-like"/>
</dbReference>
<gene>
    <name evidence="6" type="ORF">MEDL_13749</name>
</gene>
<name>A0A8S3QW93_MYTED</name>
<reference evidence="6" key="1">
    <citation type="submission" date="2021-03" db="EMBL/GenBank/DDBJ databases">
        <authorList>
            <person name="Bekaert M."/>
        </authorList>
    </citation>
    <scope>NUCLEOTIDE SEQUENCE</scope>
</reference>